<comment type="caution">
    <text evidence="3">The sequence shown here is derived from an EMBL/GenBank/DDBJ whole genome shotgun (WGS) entry which is preliminary data.</text>
</comment>
<reference evidence="3 4" key="1">
    <citation type="submission" date="2016-04" db="EMBL/GenBank/DDBJ databases">
        <title>The genome of Intoshia linei affirms orthonectids as highly simplified spiralians.</title>
        <authorList>
            <person name="Mikhailov K.V."/>
            <person name="Slusarev G.S."/>
            <person name="Nikitin M.A."/>
            <person name="Logacheva M.D."/>
            <person name="Penin A."/>
            <person name="Aleoshin V."/>
            <person name="Panchin Y.V."/>
        </authorList>
    </citation>
    <scope>NUCLEOTIDE SEQUENCE [LARGE SCALE GENOMIC DNA]</scope>
    <source>
        <strain evidence="3">Intl2013</strain>
        <tissue evidence="3">Whole animal</tissue>
    </source>
</reference>
<proteinExistence type="inferred from homology"/>
<gene>
    <name evidence="3" type="ORF">A3Q56_03614</name>
</gene>
<organism evidence="3 4">
    <name type="scientific">Intoshia linei</name>
    <dbReference type="NCBI Taxonomy" id="1819745"/>
    <lineage>
        <taxon>Eukaryota</taxon>
        <taxon>Metazoa</taxon>
        <taxon>Spiralia</taxon>
        <taxon>Lophotrochozoa</taxon>
        <taxon>Mesozoa</taxon>
        <taxon>Orthonectida</taxon>
        <taxon>Rhopaluridae</taxon>
        <taxon>Intoshia</taxon>
    </lineage>
</organism>
<protein>
    <recommendedName>
        <fullName evidence="2">PI3K-ABD domain-containing protein</fullName>
    </recommendedName>
</protein>
<sequence>MKNRDKRIKSNKSSINDSQKDVFFETFDEIKENENRDNEDTLTVEPYRNKVVSKIIPSRPILVDCFLNNGILITTYFDEDIILKELKMIVLEKAKKMPLFTQLLDVDQYSLKSINIRFNFVTPVDENVTLKSLNLIYPFFEFNAKKPVLATYSKLQLNILMHDVKVDMDTTGNTFENYCFMAKAARSGKLIQDHINSSNYNIVKYLYPPQYTLSTKLAPEIIESLYSGYLN</sequence>
<dbReference type="Pfam" id="PF02192">
    <property type="entry name" value="PI3K_p85B"/>
    <property type="match status" value="1"/>
</dbReference>
<evidence type="ECO:0000256" key="1">
    <source>
        <dbReference type="PROSITE-ProRule" id="PRU00877"/>
    </source>
</evidence>
<dbReference type="Proteomes" id="UP000078046">
    <property type="component" value="Unassembled WGS sequence"/>
</dbReference>
<evidence type="ECO:0000313" key="4">
    <source>
        <dbReference type="Proteomes" id="UP000078046"/>
    </source>
</evidence>
<accession>A0A177B4U0</accession>
<evidence type="ECO:0000313" key="3">
    <source>
        <dbReference type="EMBL" id="OAF68621.1"/>
    </source>
</evidence>
<dbReference type="InterPro" id="IPR003113">
    <property type="entry name" value="PI3K_ABD"/>
</dbReference>
<dbReference type="PROSITE" id="PS51544">
    <property type="entry name" value="PI3K_ABD"/>
    <property type="match status" value="1"/>
</dbReference>
<dbReference type="EMBL" id="LWCA01000415">
    <property type="protein sequence ID" value="OAF68621.1"/>
    <property type="molecule type" value="Genomic_DNA"/>
</dbReference>
<keyword evidence="4" id="KW-1185">Reference proteome</keyword>
<evidence type="ECO:0000259" key="2">
    <source>
        <dbReference type="PROSITE" id="PS51544"/>
    </source>
</evidence>
<dbReference type="Gene3D" id="3.10.20.770">
    <property type="match status" value="1"/>
</dbReference>
<comment type="similarity">
    <text evidence="1">Belongs to the PI3/PI4-kinase family.</text>
</comment>
<name>A0A177B4U0_9BILA</name>
<dbReference type="AlphaFoldDB" id="A0A177B4U0"/>
<feature type="domain" description="PI3K-ABD" evidence="2">
    <location>
        <begin position="57"/>
        <end position="146"/>
    </location>
</feature>